<dbReference type="GO" id="GO:0030170">
    <property type="term" value="F:pyridoxal phosphate binding"/>
    <property type="evidence" value="ECO:0007669"/>
    <property type="project" value="InterPro"/>
</dbReference>
<sequence length="440" mass="47808">MTAPQLSAHFQSRKPSSIRLAQIEFSNRTDDTEAVNVAVGNVSLPMHPAMIERMRHLGAKGSPFEHGVVMYSPTRGTPECNEAFKNIIGASGCETDGLHFQIMAGGSQAMELVIVGCCGPAGTSERPLMLIDAAYTNYKGFADRIGRATVSIQRTLEPDGSFTFPELSEIDAAMKAHQPGALVIIPYDNPTGQLLDRAMLIELAKLCVKHGLWIISDEAYRELYYPSAADGASNSAVSIWSLSEKDVPGISGRRISIETASKVWNACGLRIGALVTDSEEYHRQCIAEATASLCASVPGQYIFGALAHESHANLRSWFGKQRAYYRGMLESFTSGTRTRIPGAIVSSPDASIYSVVDFREIAPEGFRALDFVLYCAREGRVDLGGTPYTLLTAPMAGFYSVPADVPNPGRTQMRIAYVETPEKMALVPELLGSLYESYVR</sequence>
<keyword evidence="5" id="KW-0663">Pyridoxal phosphate</keyword>
<organism evidence="7 8">
    <name type="scientific">Eiseniibacteriota bacterium</name>
    <dbReference type="NCBI Taxonomy" id="2212470"/>
    <lineage>
        <taxon>Bacteria</taxon>
        <taxon>Candidatus Eiseniibacteriota</taxon>
    </lineage>
</organism>
<comment type="similarity">
    <text evidence="2">Belongs to the class-I pyridoxal-phosphate-dependent aminotransferase family.</text>
</comment>
<keyword evidence="3 7" id="KW-0032">Aminotransferase</keyword>
<evidence type="ECO:0000256" key="1">
    <source>
        <dbReference type="ARBA" id="ARBA00001933"/>
    </source>
</evidence>
<dbReference type="GO" id="GO:0008483">
    <property type="term" value="F:transaminase activity"/>
    <property type="evidence" value="ECO:0007669"/>
    <property type="project" value="UniProtKB-KW"/>
</dbReference>
<dbReference type="InterPro" id="IPR004839">
    <property type="entry name" value="Aminotransferase_I/II_large"/>
</dbReference>
<dbReference type="SUPFAM" id="SSF53383">
    <property type="entry name" value="PLP-dependent transferases"/>
    <property type="match status" value="1"/>
</dbReference>
<dbReference type="PANTHER" id="PTHR46383">
    <property type="entry name" value="ASPARTATE AMINOTRANSFERASE"/>
    <property type="match status" value="1"/>
</dbReference>
<feature type="domain" description="Aminotransferase class I/classII large" evidence="6">
    <location>
        <begin position="36"/>
        <end position="361"/>
    </location>
</feature>
<dbReference type="PANTHER" id="PTHR46383:SF1">
    <property type="entry name" value="ASPARTATE AMINOTRANSFERASE"/>
    <property type="match status" value="1"/>
</dbReference>
<gene>
    <name evidence="7" type="ORF">KDA27_06915</name>
</gene>
<evidence type="ECO:0000259" key="6">
    <source>
        <dbReference type="Pfam" id="PF00155"/>
    </source>
</evidence>
<dbReference type="Proteomes" id="UP000739538">
    <property type="component" value="Unassembled WGS sequence"/>
</dbReference>
<dbReference type="CDD" id="cd00609">
    <property type="entry name" value="AAT_like"/>
    <property type="match status" value="1"/>
</dbReference>
<evidence type="ECO:0000256" key="3">
    <source>
        <dbReference type="ARBA" id="ARBA00022576"/>
    </source>
</evidence>
<dbReference type="Gene3D" id="3.40.640.10">
    <property type="entry name" value="Type I PLP-dependent aspartate aminotransferase-like (Major domain)"/>
    <property type="match status" value="1"/>
</dbReference>
<dbReference type="EMBL" id="JAGQHS010000024">
    <property type="protein sequence ID" value="MCA9755515.1"/>
    <property type="molecule type" value="Genomic_DNA"/>
</dbReference>
<reference evidence="7" key="2">
    <citation type="journal article" date="2021" name="Microbiome">
        <title>Successional dynamics and alternative stable states in a saline activated sludge microbial community over 9 years.</title>
        <authorList>
            <person name="Wang Y."/>
            <person name="Ye J."/>
            <person name="Ju F."/>
            <person name="Liu L."/>
            <person name="Boyd J.A."/>
            <person name="Deng Y."/>
            <person name="Parks D.H."/>
            <person name="Jiang X."/>
            <person name="Yin X."/>
            <person name="Woodcroft B.J."/>
            <person name="Tyson G.W."/>
            <person name="Hugenholtz P."/>
            <person name="Polz M.F."/>
            <person name="Zhang T."/>
        </authorList>
    </citation>
    <scope>NUCLEOTIDE SEQUENCE</scope>
    <source>
        <strain evidence="7">HKST-UBA02</strain>
    </source>
</reference>
<protein>
    <submittedName>
        <fullName evidence="7">Aminotransferase class I/II-fold pyridoxal phosphate-dependent enzyme</fullName>
    </submittedName>
</protein>
<proteinExistence type="inferred from homology"/>
<dbReference type="GO" id="GO:0006520">
    <property type="term" value="P:amino acid metabolic process"/>
    <property type="evidence" value="ECO:0007669"/>
    <property type="project" value="InterPro"/>
</dbReference>
<dbReference type="InterPro" id="IPR015424">
    <property type="entry name" value="PyrdxlP-dep_Trfase"/>
</dbReference>
<evidence type="ECO:0000256" key="5">
    <source>
        <dbReference type="ARBA" id="ARBA00022898"/>
    </source>
</evidence>
<dbReference type="InterPro" id="IPR050596">
    <property type="entry name" value="AspAT/PAT-like"/>
</dbReference>
<evidence type="ECO:0000313" key="8">
    <source>
        <dbReference type="Proteomes" id="UP000739538"/>
    </source>
</evidence>
<dbReference type="Gene3D" id="3.90.1150.10">
    <property type="entry name" value="Aspartate Aminotransferase, domain 1"/>
    <property type="match status" value="1"/>
</dbReference>
<evidence type="ECO:0000313" key="7">
    <source>
        <dbReference type="EMBL" id="MCA9755515.1"/>
    </source>
</evidence>
<evidence type="ECO:0000256" key="4">
    <source>
        <dbReference type="ARBA" id="ARBA00022679"/>
    </source>
</evidence>
<reference evidence="7" key="1">
    <citation type="submission" date="2020-04" db="EMBL/GenBank/DDBJ databases">
        <authorList>
            <person name="Zhang T."/>
        </authorList>
    </citation>
    <scope>NUCLEOTIDE SEQUENCE</scope>
    <source>
        <strain evidence="7">HKST-UBA02</strain>
    </source>
</reference>
<dbReference type="AlphaFoldDB" id="A0A956NA69"/>
<accession>A0A956NA69</accession>
<evidence type="ECO:0000256" key="2">
    <source>
        <dbReference type="ARBA" id="ARBA00007441"/>
    </source>
</evidence>
<dbReference type="InterPro" id="IPR015421">
    <property type="entry name" value="PyrdxlP-dep_Trfase_major"/>
</dbReference>
<dbReference type="InterPro" id="IPR015422">
    <property type="entry name" value="PyrdxlP-dep_Trfase_small"/>
</dbReference>
<dbReference type="Pfam" id="PF00155">
    <property type="entry name" value="Aminotran_1_2"/>
    <property type="match status" value="1"/>
</dbReference>
<keyword evidence="4" id="KW-0808">Transferase</keyword>
<comment type="caution">
    <text evidence="7">The sequence shown here is derived from an EMBL/GenBank/DDBJ whole genome shotgun (WGS) entry which is preliminary data.</text>
</comment>
<name>A0A956NA69_UNCEI</name>
<comment type="cofactor">
    <cofactor evidence="1">
        <name>pyridoxal 5'-phosphate</name>
        <dbReference type="ChEBI" id="CHEBI:597326"/>
    </cofactor>
</comment>